<evidence type="ECO:0000313" key="1">
    <source>
        <dbReference type="EMBL" id="OLP73068.1"/>
    </source>
</evidence>
<dbReference type="EMBL" id="LSRX01006497">
    <property type="protein sequence ID" value="OLP73068.1"/>
    <property type="molecule type" value="Genomic_DNA"/>
</dbReference>
<accession>A0A1Q9BQU9</accession>
<evidence type="ECO:0000313" key="2">
    <source>
        <dbReference type="Proteomes" id="UP000186817"/>
    </source>
</evidence>
<reference evidence="1 2" key="1">
    <citation type="submission" date="2016-02" db="EMBL/GenBank/DDBJ databases">
        <title>Genome analysis of coral dinoflagellate symbionts highlights evolutionary adaptations to a symbiotic lifestyle.</title>
        <authorList>
            <person name="Aranda M."/>
            <person name="Li Y."/>
            <person name="Liew Y.J."/>
            <person name="Baumgarten S."/>
            <person name="Simakov O."/>
            <person name="Wilson M."/>
            <person name="Piel J."/>
            <person name="Ashoor H."/>
            <person name="Bougouffa S."/>
            <person name="Bajic V.B."/>
            <person name="Ryu T."/>
            <person name="Ravasi T."/>
            <person name="Bayer T."/>
            <person name="Micklem G."/>
            <person name="Kim H."/>
            <person name="Bhak J."/>
            <person name="Lajeunesse T.C."/>
            <person name="Voolstra C.R."/>
        </authorList>
    </citation>
    <scope>NUCLEOTIDE SEQUENCE [LARGE SCALE GENOMIC DNA]</scope>
    <source>
        <strain evidence="1 2">CCMP2467</strain>
    </source>
</reference>
<gene>
    <name evidence="1" type="ORF">AK812_SmicGene47849</name>
</gene>
<comment type="caution">
    <text evidence="1">The sequence shown here is derived from an EMBL/GenBank/DDBJ whole genome shotgun (WGS) entry which is preliminary data.</text>
</comment>
<protein>
    <submittedName>
        <fullName evidence="1">Uncharacterized protein</fullName>
    </submittedName>
</protein>
<feature type="non-terminal residue" evidence="1">
    <location>
        <position position="32"/>
    </location>
</feature>
<organism evidence="1 2">
    <name type="scientific">Symbiodinium microadriaticum</name>
    <name type="common">Dinoflagellate</name>
    <name type="synonym">Zooxanthella microadriatica</name>
    <dbReference type="NCBI Taxonomy" id="2951"/>
    <lineage>
        <taxon>Eukaryota</taxon>
        <taxon>Sar</taxon>
        <taxon>Alveolata</taxon>
        <taxon>Dinophyceae</taxon>
        <taxon>Suessiales</taxon>
        <taxon>Symbiodiniaceae</taxon>
        <taxon>Symbiodinium</taxon>
    </lineage>
</organism>
<sequence>KRATLSTQALRVRMLRRRSPTTIGKRSSRASP</sequence>
<dbReference type="AlphaFoldDB" id="A0A1Q9BQU9"/>
<name>A0A1Q9BQU9_SYMMI</name>
<feature type="non-terminal residue" evidence="1">
    <location>
        <position position="1"/>
    </location>
</feature>
<keyword evidence="2" id="KW-1185">Reference proteome</keyword>
<proteinExistence type="predicted"/>
<dbReference type="Proteomes" id="UP000186817">
    <property type="component" value="Unassembled WGS sequence"/>
</dbReference>